<feature type="transmembrane region" description="Helical" evidence="2">
    <location>
        <begin position="179"/>
        <end position="205"/>
    </location>
</feature>
<name>A0A9N7TWI6_PLEPL</name>
<dbReference type="AlphaFoldDB" id="A0A9N7TWI6"/>
<reference evidence="3" key="1">
    <citation type="submission" date="2020-03" db="EMBL/GenBank/DDBJ databases">
        <authorList>
            <person name="Weist P."/>
        </authorList>
    </citation>
    <scope>NUCLEOTIDE SEQUENCE</scope>
</reference>
<sequence>MQTEFNLWNKRDCVSSRMEKRRNGAMMTTWKVSHIFLLLLALLQTPTPSSAQNATTTTSSPSTPSPAALSYSTRPADVTVAVGEPAVFSCGVPEASPSLSFTLYSSHGDYTLICPNGHLEDIPQALYGSCDVRDGESLALWALKGTSFSDNGTRVVCKQSADPDSLAAVLHVYDNGTSYAVLIGCTIGGFFGILLVFALSYGLLWRSDSFQRCFRGNETEDDLTEIVTKDSKKI</sequence>
<keyword evidence="2" id="KW-0472">Membrane</keyword>
<keyword evidence="4" id="KW-1185">Reference proteome</keyword>
<dbReference type="Proteomes" id="UP001153269">
    <property type="component" value="Unassembled WGS sequence"/>
</dbReference>
<dbReference type="EMBL" id="CADEAL010000446">
    <property type="protein sequence ID" value="CAB1420295.1"/>
    <property type="molecule type" value="Genomic_DNA"/>
</dbReference>
<evidence type="ECO:0000313" key="4">
    <source>
        <dbReference type="Proteomes" id="UP001153269"/>
    </source>
</evidence>
<feature type="region of interest" description="Disordered" evidence="1">
    <location>
        <begin position="49"/>
        <end position="70"/>
    </location>
</feature>
<evidence type="ECO:0000256" key="1">
    <source>
        <dbReference type="SAM" id="MobiDB-lite"/>
    </source>
</evidence>
<organism evidence="3 4">
    <name type="scientific">Pleuronectes platessa</name>
    <name type="common">European plaice</name>
    <dbReference type="NCBI Taxonomy" id="8262"/>
    <lineage>
        <taxon>Eukaryota</taxon>
        <taxon>Metazoa</taxon>
        <taxon>Chordata</taxon>
        <taxon>Craniata</taxon>
        <taxon>Vertebrata</taxon>
        <taxon>Euteleostomi</taxon>
        <taxon>Actinopterygii</taxon>
        <taxon>Neopterygii</taxon>
        <taxon>Teleostei</taxon>
        <taxon>Neoteleostei</taxon>
        <taxon>Acanthomorphata</taxon>
        <taxon>Carangaria</taxon>
        <taxon>Pleuronectiformes</taxon>
        <taxon>Pleuronectoidei</taxon>
        <taxon>Pleuronectidae</taxon>
        <taxon>Pleuronectes</taxon>
    </lineage>
</organism>
<accession>A0A9N7TWI6</accession>
<evidence type="ECO:0000256" key="2">
    <source>
        <dbReference type="SAM" id="Phobius"/>
    </source>
</evidence>
<gene>
    <name evidence="3" type="ORF">PLEPLA_LOCUS8170</name>
</gene>
<proteinExistence type="predicted"/>
<evidence type="ECO:0000313" key="3">
    <source>
        <dbReference type="EMBL" id="CAB1420295.1"/>
    </source>
</evidence>
<protein>
    <submittedName>
        <fullName evidence="3">Uncharacterized protein</fullName>
    </submittedName>
</protein>
<keyword evidence="2" id="KW-1133">Transmembrane helix</keyword>
<comment type="caution">
    <text evidence="3">The sequence shown here is derived from an EMBL/GenBank/DDBJ whole genome shotgun (WGS) entry which is preliminary data.</text>
</comment>
<keyword evidence="2" id="KW-0812">Transmembrane</keyword>